<protein>
    <recommendedName>
        <fullName evidence="3">Chromo domain-containing protein</fullName>
    </recommendedName>
</protein>
<gene>
    <name evidence="1" type="primary">Acey_s0021.g327</name>
    <name evidence="1" type="ORF">Y032_0021g327</name>
</gene>
<evidence type="ECO:0000313" key="2">
    <source>
        <dbReference type="Proteomes" id="UP000024635"/>
    </source>
</evidence>
<organism evidence="1 2">
    <name type="scientific">Ancylostoma ceylanicum</name>
    <dbReference type="NCBI Taxonomy" id="53326"/>
    <lineage>
        <taxon>Eukaryota</taxon>
        <taxon>Metazoa</taxon>
        <taxon>Ecdysozoa</taxon>
        <taxon>Nematoda</taxon>
        <taxon>Chromadorea</taxon>
        <taxon>Rhabditida</taxon>
        <taxon>Rhabditina</taxon>
        <taxon>Rhabditomorpha</taxon>
        <taxon>Strongyloidea</taxon>
        <taxon>Ancylostomatidae</taxon>
        <taxon>Ancylostomatinae</taxon>
        <taxon>Ancylostoma</taxon>
    </lineage>
</organism>
<dbReference type="AlphaFoldDB" id="A0A016V063"/>
<dbReference type="OrthoDB" id="5846691at2759"/>
<name>A0A016V063_9BILA</name>
<reference evidence="2" key="1">
    <citation type="journal article" date="2015" name="Nat. Genet.">
        <title>The genome and transcriptome of the zoonotic hookworm Ancylostoma ceylanicum identify infection-specific gene families.</title>
        <authorList>
            <person name="Schwarz E.M."/>
            <person name="Hu Y."/>
            <person name="Antoshechkin I."/>
            <person name="Miller M.M."/>
            <person name="Sternberg P.W."/>
            <person name="Aroian R.V."/>
        </authorList>
    </citation>
    <scope>NUCLEOTIDE SEQUENCE</scope>
    <source>
        <strain evidence="2">HY135</strain>
    </source>
</reference>
<dbReference type="EMBL" id="JARK01001357">
    <property type="protein sequence ID" value="EYC20631.1"/>
    <property type="molecule type" value="Genomic_DNA"/>
</dbReference>
<comment type="caution">
    <text evidence="1">The sequence shown here is derived from an EMBL/GenBank/DDBJ whole genome shotgun (WGS) entry which is preliminary data.</text>
</comment>
<evidence type="ECO:0008006" key="3">
    <source>
        <dbReference type="Google" id="ProtNLM"/>
    </source>
</evidence>
<accession>A0A016V063</accession>
<proteinExistence type="predicted"/>
<keyword evidence="2" id="KW-1185">Reference proteome</keyword>
<dbReference type="Proteomes" id="UP000024635">
    <property type="component" value="Unassembled WGS sequence"/>
</dbReference>
<evidence type="ECO:0000313" key="1">
    <source>
        <dbReference type="EMBL" id="EYC20631.1"/>
    </source>
</evidence>
<sequence>MRNPALLCMDRRRIWCNFSSEDQSPDDPNERSWEIAAILRPQIIKKVPGVKEKEYLVVWKDWPWYDQWSLKPESFDGDGKRMAAADTRERLVSQMAAYMQQKDKQGFDEMFPAFQHRHDFTSGYRVHLRVIEQSINDELEDLGMAPIYIENWTNDERVFINVKVCIIFFVGRR</sequence>